<sequence length="142" mass="15920">MDTKTRRMRQTASMYLGVSQRLFDTKNGDDGWVGALNAALAIEVFIKSHLAYTDKTVPKKHGLLALFLRLNGRDQNHLIKEYKAESEGTQLSGNLKEDLIKFNNLFVDARYIYDKGSIKSTGNDVLLCANILSTIIYSMQGS</sequence>
<protein>
    <submittedName>
        <fullName evidence="2">HEPN domain-containing protein</fullName>
    </submittedName>
</protein>
<dbReference type="Pfam" id="PF05168">
    <property type="entry name" value="HEPN"/>
    <property type="match status" value="1"/>
</dbReference>
<feature type="domain" description="HEPN" evidence="1">
    <location>
        <begin position="10"/>
        <end position="119"/>
    </location>
</feature>
<organism evidence="2 3">
    <name type="scientific">Shewanella vaxholmensis</name>
    <dbReference type="NCBI Taxonomy" id="3063535"/>
    <lineage>
        <taxon>Bacteria</taxon>
        <taxon>Pseudomonadati</taxon>
        <taxon>Pseudomonadota</taxon>
        <taxon>Gammaproteobacteria</taxon>
        <taxon>Alteromonadales</taxon>
        <taxon>Shewanellaceae</taxon>
        <taxon>Shewanella</taxon>
    </lineage>
</organism>
<dbReference type="InterPro" id="IPR007842">
    <property type="entry name" value="HEPN_dom"/>
</dbReference>
<evidence type="ECO:0000313" key="3">
    <source>
        <dbReference type="Proteomes" id="UP001489333"/>
    </source>
</evidence>
<keyword evidence="3" id="KW-1185">Reference proteome</keyword>
<gene>
    <name evidence="2" type="ORF">AAGS29_04290</name>
</gene>
<reference evidence="2 3" key="1">
    <citation type="submission" date="2024-04" db="EMBL/GenBank/DDBJ databases">
        <title>Novel Shewanella species isolated from Baltic Sea sediments.</title>
        <authorList>
            <person name="Martin-Rodriguez A.J."/>
            <person name="Fernandez-Juarez V."/>
            <person name="Valeriano V.D."/>
            <person name="Mihindukulasooriya I."/>
            <person name="Ceresnova L."/>
            <person name="Joffre E."/>
            <person name="Jensie-Markopoulos S."/>
            <person name="Moore E.R.B."/>
            <person name="Sjoling A."/>
        </authorList>
    </citation>
    <scope>NUCLEOTIDE SEQUENCE [LARGE SCALE GENOMIC DNA]</scope>
    <source>
        <strain evidence="2 3">VAX-SP0-0CM-1</strain>
    </source>
</reference>
<accession>A0ABU9UNP1</accession>
<evidence type="ECO:0000259" key="1">
    <source>
        <dbReference type="Pfam" id="PF05168"/>
    </source>
</evidence>
<dbReference type="Proteomes" id="UP001489333">
    <property type="component" value="Unassembled WGS sequence"/>
</dbReference>
<comment type="caution">
    <text evidence="2">The sequence shown here is derived from an EMBL/GenBank/DDBJ whole genome shotgun (WGS) entry which is preliminary data.</text>
</comment>
<dbReference type="EMBL" id="JBCHKU010000004">
    <property type="protein sequence ID" value="MEM6247829.1"/>
    <property type="molecule type" value="Genomic_DNA"/>
</dbReference>
<evidence type="ECO:0000313" key="2">
    <source>
        <dbReference type="EMBL" id="MEM6247829.1"/>
    </source>
</evidence>
<dbReference type="RefSeq" id="WP_311905511.1">
    <property type="nucleotide sequence ID" value="NZ_JAUOEV010000004.1"/>
</dbReference>
<proteinExistence type="predicted"/>
<name>A0ABU9UNP1_9GAMM</name>